<evidence type="ECO:0000313" key="1">
    <source>
        <dbReference type="Proteomes" id="UP000887565"/>
    </source>
</evidence>
<dbReference type="WBParaSite" id="nRc.2.0.1.t21255-RA">
    <property type="protein sequence ID" value="nRc.2.0.1.t21255-RA"/>
    <property type="gene ID" value="nRc.2.0.1.g21255"/>
</dbReference>
<dbReference type="Proteomes" id="UP000887565">
    <property type="component" value="Unplaced"/>
</dbReference>
<evidence type="ECO:0000313" key="2">
    <source>
        <dbReference type="WBParaSite" id="nRc.2.0.1.t21255-RA"/>
    </source>
</evidence>
<dbReference type="InterPro" id="IPR036397">
    <property type="entry name" value="RNaseH_sf"/>
</dbReference>
<organism evidence="1 2">
    <name type="scientific">Romanomermis culicivorax</name>
    <name type="common">Nematode worm</name>
    <dbReference type="NCBI Taxonomy" id="13658"/>
    <lineage>
        <taxon>Eukaryota</taxon>
        <taxon>Metazoa</taxon>
        <taxon>Ecdysozoa</taxon>
        <taxon>Nematoda</taxon>
        <taxon>Enoplea</taxon>
        <taxon>Dorylaimia</taxon>
        <taxon>Mermithida</taxon>
        <taxon>Mermithoidea</taxon>
        <taxon>Mermithidae</taxon>
        <taxon>Romanomermis</taxon>
    </lineage>
</organism>
<protein>
    <submittedName>
        <fullName evidence="2">Transposase</fullName>
    </submittedName>
</protein>
<keyword evidence="1" id="KW-1185">Reference proteome</keyword>
<reference evidence="2" key="1">
    <citation type="submission" date="2022-11" db="UniProtKB">
        <authorList>
            <consortium name="WormBaseParasite"/>
        </authorList>
    </citation>
    <scope>IDENTIFICATION</scope>
</reference>
<proteinExistence type="predicted"/>
<dbReference type="AlphaFoldDB" id="A0A915J533"/>
<dbReference type="Gene3D" id="3.30.420.10">
    <property type="entry name" value="Ribonuclease H-like superfamily/Ribonuclease H"/>
    <property type="match status" value="1"/>
</dbReference>
<name>A0A915J533_ROMCU</name>
<dbReference type="GO" id="GO:0003676">
    <property type="term" value="F:nucleic acid binding"/>
    <property type="evidence" value="ECO:0007669"/>
    <property type="project" value="InterPro"/>
</dbReference>
<accession>A0A915J533</accession>
<sequence length="246" mass="28966">MMCMIMAIKAMMMTIDIEVVWLKGSTKYDLTCTNLSNAVNTWIVPNKAPKEVFLFKRSVQRILKENDVHVFKRVRLQELNAKTKEKRLNRVKRLLRLIKKSEMDQIIFTDEKDFLIDTPPVNTQNCRVYSKEKLKRNVPPANLIIERKHFPKKIMVWAGVSKRGKTSIHFVEPKSKLKVEVRIVQSLLFGFGFELGLDESCHFRMHIVATFLDPCHKDKFLQEIQHSADLKNMFDYAKWEQNLTIR</sequence>
<dbReference type="PANTHER" id="PTHR46068:SF1">
    <property type="entry name" value="TRANSPOSASE IS30-LIKE HTH DOMAIN-CONTAINING PROTEIN"/>
    <property type="match status" value="1"/>
</dbReference>
<dbReference type="PANTHER" id="PTHR46068">
    <property type="entry name" value="PROTEIN CBG27172"/>
    <property type="match status" value="1"/>
</dbReference>